<dbReference type="GO" id="GO:0043709">
    <property type="term" value="P:cell adhesion involved in single-species biofilm formation"/>
    <property type="evidence" value="ECO:0007669"/>
    <property type="project" value="TreeGrafter"/>
</dbReference>
<dbReference type="Pfam" id="PF04340">
    <property type="entry name" value="DUF484"/>
    <property type="match status" value="1"/>
</dbReference>
<dbReference type="Gene3D" id="3.30.70.270">
    <property type="match status" value="1"/>
</dbReference>
<dbReference type="Proteomes" id="UP000886687">
    <property type="component" value="Unassembled WGS sequence"/>
</dbReference>
<dbReference type="GO" id="GO:0052621">
    <property type="term" value="F:diguanylate cyclase activity"/>
    <property type="evidence" value="ECO:0007669"/>
    <property type="project" value="UniProtKB-EC"/>
</dbReference>
<dbReference type="CDD" id="cd01949">
    <property type="entry name" value="GGDEF"/>
    <property type="match status" value="1"/>
</dbReference>
<dbReference type="GO" id="GO:1902201">
    <property type="term" value="P:negative regulation of bacterial-type flagellum-dependent cell motility"/>
    <property type="evidence" value="ECO:0007669"/>
    <property type="project" value="TreeGrafter"/>
</dbReference>
<dbReference type="InterPro" id="IPR007435">
    <property type="entry name" value="DUF484"/>
</dbReference>
<dbReference type="EC" id="2.7.7.65" evidence="2"/>
<dbReference type="InterPro" id="IPR029787">
    <property type="entry name" value="Nucleotide_cyclase"/>
</dbReference>
<dbReference type="Gene3D" id="3.30.450.40">
    <property type="match status" value="1"/>
</dbReference>
<dbReference type="Pfam" id="PF00990">
    <property type="entry name" value="GGDEF"/>
    <property type="match status" value="1"/>
</dbReference>
<comment type="catalytic activity">
    <reaction evidence="3">
        <text>2 GTP = 3',3'-c-di-GMP + 2 diphosphate</text>
        <dbReference type="Rhea" id="RHEA:24898"/>
        <dbReference type="ChEBI" id="CHEBI:33019"/>
        <dbReference type="ChEBI" id="CHEBI:37565"/>
        <dbReference type="ChEBI" id="CHEBI:58805"/>
        <dbReference type="EC" id="2.7.7.65"/>
    </reaction>
</comment>
<sequence length="385" mass="43585">MDLKEENRILRLRLKELTRKAVENQETLGRFYARELELLSAESLGELLSGMSEGLLASFEVDDIQLLMLDPDHEIRHLLSNNGIPVDAFPYVRFVDDLGVINQRFLRLKSPWLGPFLTPEYNNLFDQPRNLKSIAILPLICSNHLVGSINLGSQDANRFTRQHATDFLARLATICGVCLENVTNRERLLISGLTDPLTELHNRRYLDRRLEEELSRASRYRQPLSCLFIDADHFKRINDNYGHPAGDQVLRELAKRIRSQLRASDVATRYGGEEFAILLPQTNLSEALLLAERIRLEVNSHPVYLDQGVNLQLSVSIGVSETLPMLGKSHHKELGNHLLACADQALYIAKSNGRNRIEHEIPEGLEKHSDKGALDKKKGAECTSS</sequence>
<dbReference type="InterPro" id="IPR043128">
    <property type="entry name" value="Rev_trsase/Diguanyl_cyclase"/>
</dbReference>
<dbReference type="SMART" id="SM00065">
    <property type="entry name" value="GAF"/>
    <property type="match status" value="1"/>
</dbReference>
<dbReference type="AlphaFoldDB" id="A0A9E4N0F7"/>
<dbReference type="GO" id="GO:0005886">
    <property type="term" value="C:plasma membrane"/>
    <property type="evidence" value="ECO:0007669"/>
    <property type="project" value="TreeGrafter"/>
</dbReference>
<evidence type="ECO:0000256" key="2">
    <source>
        <dbReference type="ARBA" id="ARBA00012528"/>
    </source>
</evidence>
<dbReference type="InterPro" id="IPR000160">
    <property type="entry name" value="GGDEF_dom"/>
</dbReference>
<evidence type="ECO:0000313" key="7">
    <source>
        <dbReference type="Proteomes" id="UP000886687"/>
    </source>
</evidence>
<proteinExistence type="predicted"/>
<dbReference type="InterPro" id="IPR003018">
    <property type="entry name" value="GAF"/>
</dbReference>
<dbReference type="SUPFAM" id="SSF55073">
    <property type="entry name" value="Nucleotide cyclase"/>
    <property type="match status" value="1"/>
</dbReference>
<dbReference type="NCBIfam" id="TIGR00254">
    <property type="entry name" value="GGDEF"/>
    <property type="match status" value="1"/>
</dbReference>
<name>A0A9E4N0F7_9GAMM</name>
<evidence type="ECO:0000256" key="4">
    <source>
        <dbReference type="SAM" id="MobiDB-lite"/>
    </source>
</evidence>
<comment type="cofactor">
    <cofactor evidence="1">
        <name>Mg(2+)</name>
        <dbReference type="ChEBI" id="CHEBI:18420"/>
    </cofactor>
</comment>
<comment type="caution">
    <text evidence="6">The sequence shown here is derived from an EMBL/GenBank/DDBJ whole genome shotgun (WGS) entry which is preliminary data.</text>
</comment>
<dbReference type="FunFam" id="3.30.70.270:FF:000001">
    <property type="entry name" value="Diguanylate cyclase domain protein"/>
    <property type="match status" value="1"/>
</dbReference>
<evidence type="ECO:0000256" key="3">
    <source>
        <dbReference type="ARBA" id="ARBA00034247"/>
    </source>
</evidence>
<dbReference type="SMART" id="SM00267">
    <property type="entry name" value="GGDEF"/>
    <property type="match status" value="1"/>
</dbReference>
<dbReference type="PROSITE" id="PS50887">
    <property type="entry name" value="GGDEF"/>
    <property type="match status" value="1"/>
</dbReference>
<accession>A0A9E4N0F7</accession>
<dbReference type="SUPFAM" id="SSF55781">
    <property type="entry name" value="GAF domain-like"/>
    <property type="match status" value="1"/>
</dbReference>
<evidence type="ECO:0000259" key="5">
    <source>
        <dbReference type="PROSITE" id="PS50887"/>
    </source>
</evidence>
<reference evidence="6" key="1">
    <citation type="journal article" date="2021" name="Proc. Natl. Acad. Sci. U.S.A.">
        <title>Global biogeography of chemosynthetic symbionts reveals both localized and globally distributed symbiont groups. .</title>
        <authorList>
            <person name="Osvatic J.T."/>
            <person name="Wilkins L.G.E."/>
            <person name="Leibrecht L."/>
            <person name="Leray M."/>
            <person name="Zauner S."/>
            <person name="Polzin J."/>
            <person name="Camacho Y."/>
            <person name="Gros O."/>
            <person name="van Gils J.A."/>
            <person name="Eisen J.A."/>
            <person name="Petersen J.M."/>
            <person name="Yuen B."/>
        </authorList>
    </citation>
    <scope>NUCLEOTIDE SEQUENCE</scope>
    <source>
        <strain evidence="6">MAGL173</strain>
    </source>
</reference>
<protein>
    <recommendedName>
        <fullName evidence="2">diguanylate cyclase</fullName>
        <ecNumber evidence="2">2.7.7.65</ecNumber>
    </recommendedName>
</protein>
<feature type="domain" description="GGDEF" evidence="5">
    <location>
        <begin position="222"/>
        <end position="362"/>
    </location>
</feature>
<evidence type="ECO:0000256" key="1">
    <source>
        <dbReference type="ARBA" id="ARBA00001946"/>
    </source>
</evidence>
<dbReference type="InterPro" id="IPR050469">
    <property type="entry name" value="Diguanylate_Cyclase"/>
</dbReference>
<dbReference type="PANTHER" id="PTHR45138">
    <property type="entry name" value="REGULATORY COMPONENTS OF SENSORY TRANSDUCTION SYSTEM"/>
    <property type="match status" value="1"/>
</dbReference>
<gene>
    <name evidence="6" type="ORF">JAZ04_09825</name>
</gene>
<evidence type="ECO:0000313" key="6">
    <source>
        <dbReference type="EMBL" id="MCG7939138.1"/>
    </source>
</evidence>
<feature type="region of interest" description="Disordered" evidence="4">
    <location>
        <begin position="360"/>
        <end position="385"/>
    </location>
</feature>
<dbReference type="EMBL" id="JAEPDI010000005">
    <property type="protein sequence ID" value="MCG7939138.1"/>
    <property type="molecule type" value="Genomic_DNA"/>
</dbReference>
<dbReference type="InterPro" id="IPR029016">
    <property type="entry name" value="GAF-like_dom_sf"/>
</dbReference>
<dbReference type="PANTHER" id="PTHR45138:SF9">
    <property type="entry name" value="DIGUANYLATE CYCLASE DGCM-RELATED"/>
    <property type="match status" value="1"/>
</dbReference>
<organism evidence="6 7">
    <name type="scientific">Candidatus Thiodiazotropha lotti</name>
    <dbReference type="NCBI Taxonomy" id="2792787"/>
    <lineage>
        <taxon>Bacteria</taxon>
        <taxon>Pseudomonadati</taxon>
        <taxon>Pseudomonadota</taxon>
        <taxon>Gammaproteobacteria</taxon>
        <taxon>Chromatiales</taxon>
        <taxon>Sedimenticolaceae</taxon>
        <taxon>Candidatus Thiodiazotropha</taxon>
    </lineage>
</organism>